<keyword evidence="2" id="KW-0732">Signal</keyword>
<accession>A0A023G0Z9</accession>
<feature type="signal peptide" evidence="2">
    <location>
        <begin position="1"/>
        <end position="29"/>
    </location>
</feature>
<dbReference type="AlphaFoldDB" id="A0A023G0Z9"/>
<reference evidence="3" key="1">
    <citation type="submission" date="2014-03" db="EMBL/GenBank/DDBJ databases">
        <title>The sialotranscriptome of Amblyomma triste, Amblyomma parvum and Amblyomma cajennense ticks, uncovered by 454-based RNA-seq.</title>
        <authorList>
            <person name="Garcia G.R."/>
            <person name="Gardinassi L.G."/>
            <person name="Ribeiro J.M."/>
            <person name="Anatriello E."/>
            <person name="Ferreira B.R."/>
            <person name="Moreira H.N."/>
            <person name="Mafra C."/>
            <person name="Olegario M.M."/>
            <person name="Szabo P.J."/>
            <person name="Miranda-Santos I.K."/>
            <person name="Maruyama S.R."/>
        </authorList>
    </citation>
    <scope>NUCLEOTIDE SEQUENCE</scope>
    <source>
        <strain evidence="3">Mato Grasso do Sul</strain>
        <tissue evidence="3">Salivary glands</tissue>
    </source>
</reference>
<proteinExistence type="evidence at transcript level"/>
<feature type="region of interest" description="Disordered" evidence="1">
    <location>
        <begin position="49"/>
        <end position="78"/>
    </location>
</feature>
<evidence type="ECO:0000256" key="1">
    <source>
        <dbReference type="SAM" id="MobiDB-lite"/>
    </source>
</evidence>
<organism evidence="3">
    <name type="scientific">Amblyomma triste</name>
    <name type="common">Neotropical tick</name>
    <dbReference type="NCBI Taxonomy" id="251400"/>
    <lineage>
        <taxon>Eukaryota</taxon>
        <taxon>Metazoa</taxon>
        <taxon>Ecdysozoa</taxon>
        <taxon>Arthropoda</taxon>
        <taxon>Chelicerata</taxon>
        <taxon>Arachnida</taxon>
        <taxon>Acari</taxon>
        <taxon>Parasitiformes</taxon>
        <taxon>Ixodida</taxon>
        <taxon>Ixodoidea</taxon>
        <taxon>Ixodidae</taxon>
        <taxon>Amblyomminae</taxon>
        <taxon>Amblyomma</taxon>
    </lineage>
</organism>
<sequence>MKSAACCMFQLLLAAFLATSLLHLQRVNAKECKTTECRQGGDCANCTSAKNSEDRHTNQSSSENEQLSRDSNPDGSLASHPNLVSGTFFASRCTWASSWIPWTKWKSCGFFCALTSCKAAVFRRDSARDSDIWTLVD</sequence>
<name>A0A023G0Z9_AMBTT</name>
<protein>
    <submittedName>
        <fullName evidence="3">Putative secreted protein</fullName>
    </submittedName>
</protein>
<evidence type="ECO:0000313" key="3">
    <source>
        <dbReference type="EMBL" id="JAC27856.1"/>
    </source>
</evidence>
<evidence type="ECO:0000256" key="2">
    <source>
        <dbReference type="SAM" id="SignalP"/>
    </source>
</evidence>
<feature type="chain" id="PRO_5001517901" evidence="2">
    <location>
        <begin position="30"/>
        <end position="137"/>
    </location>
</feature>
<dbReference type="EMBL" id="GBBM01007562">
    <property type="protein sequence ID" value="JAC27856.1"/>
    <property type="molecule type" value="mRNA"/>
</dbReference>